<evidence type="ECO:0000313" key="5">
    <source>
        <dbReference type="Proteomes" id="UP000006222"/>
    </source>
</evidence>
<dbReference type="Gene3D" id="2.40.420.20">
    <property type="match status" value="1"/>
</dbReference>
<protein>
    <submittedName>
        <fullName evidence="4">RND family efflux transporter MFP subunit</fullName>
    </submittedName>
</protein>
<feature type="transmembrane region" description="Helical" evidence="2">
    <location>
        <begin position="21"/>
        <end position="43"/>
    </location>
</feature>
<evidence type="ECO:0000259" key="3">
    <source>
        <dbReference type="Pfam" id="PF25881"/>
    </source>
</evidence>
<keyword evidence="1" id="KW-0175">Coiled coil</keyword>
<evidence type="ECO:0000256" key="2">
    <source>
        <dbReference type="SAM" id="Phobius"/>
    </source>
</evidence>
<organism evidence="4 5">
    <name type="scientific">Rhodopirellula baltica WH47</name>
    <dbReference type="NCBI Taxonomy" id="991778"/>
    <lineage>
        <taxon>Bacteria</taxon>
        <taxon>Pseudomonadati</taxon>
        <taxon>Planctomycetota</taxon>
        <taxon>Planctomycetia</taxon>
        <taxon>Pirellulales</taxon>
        <taxon>Pirellulaceae</taxon>
        <taxon>Rhodopirellula</taxon>
    </lineage>
</organism>
<keyword evidence="2" id="KW-1133">Transmembrane helix</keyword>
<dbReference type="Pfam" id="PF25881">
    <property type="entry name" value="HH_YBHG"/>
    <property type="match status" value="1"/>
</dbReference>
<evidence type="ECO:0000256" key="1">
    <source>
        <dbReference type="SAM" id="Coils"/>
    </source>
</evidence>
<sequence length="496" mass="53235">MNAPSHSIQRRSFWNARSFGAIAFVVVIGAVLSAAFGPGVIGLDPAPADDGSIGLETPRLHVRVVQAQSIEGPELFHRYRGDVIARRDSSLAMRRGGRLQDVAVHEGDLVKRGDVLARIDVADLHAAAASADAEIAAAEAALEEATAGPRYQTIRAAEARVQQLEAQWTAAKNRFERQRSLRSRGAGTQQEYDDAKFATDALAANQVSAKAELDELKEGTRQEQIAAARARLQLAKAARQRVEVDLSDSQIVAPFDGVIASRLFDEGSIIGPNQPVLRILESPPVHATFGVPADVSDFLKLNDRLRVSVGEAGPDESQPARVIRMQPQINPVTRTRVIEVELEADDTVAAAESIGWIGKTATLWVPWAKTRTQQDDWIAHNDGVDWVPIWVPTSALVRGVRGLWSVYVAEPSLDSDLGADSANTTLDGNDTNVVAISRRDVKVIRTAGQMSLVSGSVAGTEAIVVEGTQRVGPGVRAVAVWESEASSLSSQETAAR</sequence>
<reference evidence="4 5" key="1">
    <citation type="journal article" date="2013" name="Mar. Genomics">
        <title>Expression of sulfatases in Rhodopirellula baltica and the diversity of sulfatases in the genus Rhodopirellula.</title>
        <authorList>
            <person name="Wegner C.E."/>
            <person name="Richter-Heitmann T."/>
            <person name="Klindworth A."/>
            <person name="Klockow C."/>
            <person name="Richter M."/>
            <person name="Achstetter T."/>
            <person name="Glockner F.O."/>
            <person name="Harder J."/>
        </authorList>
    </citation>
    <scope>NUCLEOTIDE SEQUENCE [LARGE SCALE GENOMIC DNA]</scope>
    <source>
        <strain evidence="4 5">WH47</strain>
    </source>
</reference>
<dbReference type="Proteomes" id="UP000006222">
    <property type="component" value="Unassembled WGS sequence"/>
</dbReference>
<dbReference type="PANTHER" id="PTHR30438">
    <property type="entry name" value="36 KDA ANTIGEN-RELATED"/>
    <property type="match status" value="1"/>
</dbReference>
<evidence type="ECO:0000313" key="4">
    <source>
        <dbReference type="EMBL" id="EGF26323.1"/>
    </source>
</evidence>
<dbReference type="Gene3D" id="2.40.50.100">
    <property type="match status" value="2"/>
</dbReference>
<dbReference type="InterPro" id="IPR059052">
    <property type="entry name" value="HH_YbhG-like"/>
</dbReference>
<dbReference type="SUPFAM" id="SSF111369">
    <property type="entry name" value="HlyD-like secretion proteins"/>
    <property type="match status" value="2"/>
</dbReference>
<keyword evidence="2" id="KW-0472">Membrane</keyword>
<keyword evidence="2" id="KW-0812">Transmembrane</keyword>
<dbReference type="PANTHER" id="PTHR30438:SF2">
    <property type="entry name" value="MEMBRANE PROTEIN"/>
    <property type="match status" value="1"/>
</dbReference>
<dbReference type="Gene3D" id="2.40.30.170">
    <property type="match status" value="1"/>
</dbReference>
<comment type="caution">
    <text evidence="4">The sequence shown here is derived from an EMBL/GenBank/DDBJ whole genome shotgun (WGS) entry which is preliminary data.</text>
</comment>
<dbReference type="Gene3D" id="1.10.287.470">
    <property type="entry name" value="Helix hairpin bin"/>
    <property type="match status" value="2"/>
</dbReference>
<accession>F2AVG5</accession>
<name>F2AVG5_RHOBT</name>
<dbReference type="GO" id="GO:0005886">
    <property type="term" value="C:plasma membrane"/>
    <property type="evidence" value="ECO:0007669"/>
    <property type="project" value="TreeGrafter"/>
</dbReference>
<gene>
    <name evidence="4" type="ORF">RBWH47_04948</name>
</gene>
<dbReference type="RefSeq" id="WP_007327625.1">
    <property type="nucleotide sequence ID" value="NZ_AFAR01000188.1"/>
</dbReference>
<proteinExistence type="predicted"/>
<feature type="domain" description="YbhG-like alpha-helical hairpin" evidence="3">
    <location>
        <begin position="120"/>
        <end position="248"/>
    </location>
</feature>
<dbReference type="PATRIC" id="fig|991778.3.peg.3950"/>
<feature type="coiled-coil region" evidence="1">
    <location>
        <begin position="128"/>
        <end position="174"/>
    </location>
</feature>
<dbReference type="AlphaFoldDB" id="F2AVG5"/>
<dbReference type="EMBL" id="AFAR01000188">
    <property type="protein sequence ID" value="EGF26323.1"/>
    <property type="molecule type" value="Genomic_DNA"/>
</dbReference>